<evidence type="ECO:0000313" key="1">
    <source>
        <dbReference type="EMBL" id="KAJ1090036.1"/>
    </source>
</evidence>
<reference evidence="1" key="1">
    <citation type="journal article" date="2022" name="bioRxiv">
        <title>Sequencing and chromosome-scale assembly of the giantPleurodeles waltlgenome.</title>
        <authorList>
            <person name="Brown T."/>
            <person name="Elewa A."/>
            <person name="Iarovenko S."/>
            <person name="Subramanian E."/>
            <person name="Araus A.J."/>
            <person name="Petzold A."/>
            <person name="Susuki M."/>
            <person name="Suzuki K.-i.T."/>
            <person name="Hayashi T."/>
            <person name="Toyoda A."/>
            <person name="Oliveira C."/>
            <person name="Osipova E."/>
            <person name="Leigh N.D."/>
            <person name="Simon A."/>
            <person name="Yun M.H."/>
        </authorList>
    </citation>
    <scope>NUCLEOTIDE SEQUENCE</scope>
    <source>
        <strain evidence="1">20211129_DDA</strain>
        <tissue evidence="1">Liver</tissue>
    </source>
</reference>
<name>A0AAV7LEH9_PLEWA</name>
<accession>A0AAV7LEH9</accession>
<proteinExistence type="predicted"/>
<comment type="caution">
    <text evidence="1">The sequence shown here is derived from an EMBL/GenBank/DDBJ whole genome shotgun (WGS) entry which is preliminary data.</text>
</comment>
<keyword evidence="2" id="KW-1185">Reference proteome</keyword>
<evidence type="ECO:0000313" key="2">
    <source>
        <dbReference type="Proteomes" id="UP001066276"/>
    </source>
</evidence>
<organism evidence="1 2">
    <name type="scientific">Pleurodeles waltl</name>
    <name type="common">Iberian ribbed newt</name>
    <dbReference type="NCBI Taxonomy" id="8319"/>
    <lineage>
        <taxon>Eukaryota</taxon>
        <taxon>Metazoa</taxon>
        <taxon>Chordata</taxon>
        <taxon>Craniata</taxon>
        <taxon>Vertebrata</taxon>
        <taxon>Euteleostomi</taxon>
        <taxon>Amphibia</taxon>
        <taxon>Batrachia</taxon>
        <taxon>Caudata</taxon>
        <taxon>Salamandroidea</taxon>
        <taxon>Salamandridae</taxon>
        <taxon>Pleurodelinae</taxon>
        <taxon>Pleurodeles</taxon>
    </lineage>
</organism>
<dbReference type="AlphaFoldDB" id="A0AAV7LEH9"/>
<dbReference type="Proteomes" id="UP001066276">
    <property type="component" value="Chromosome 11"/>
</dbReference>
<dbReference type="EMBL" id="JANPWB010000015">
    <property type="protein sequence ID" value="KAJ1090036.1"/>
    <property type="molecule type" value="Genomic_DNA"/>
</dbReference>
<protein>
    <submittedName>
        <fullName evidence="1">Uncharacterized protein</fullName>
    </submittedName>
</protein>
<sequence length="156" mass="16276">MTNGRLKANGTSVGCLREMCEVESAINQTDSGGWWAGLAQGAVAAVLAHSVVCSAAHHGPLAKRTREADDLQRSRASLMTNGRLKANGTSVGCLREMCEVESAINQTDSGGWWAGLAQGAVAAVLAHSVVCSAAHHGPLAKRTREADDLQRSRASL</sequence>
<gene>
    <name evidence="1" type="ORF">NDU88_003176</name>
</gene>